<evidence type="ECO:0000256" key="9">
    <source>
        <dbReference type="ARBA" id="ARBA00023027"/>
    </source>
</evidence>
<dbReference type="GO" id="GO:0048038">
    <property type="term" value="F:quinone binding"/>
    <property type="evidence" value="ECO:0007669"/>
    <property type="project" value="UniProtKB-KW"/>
</dbReference>
<dbReference type="GO" id="GO:0016651">
    <property type="term" value="F:oxidoreductase activity, acting on NAD(P)H"/>
    <property type="evidence" value="ECO:0007669"/>
    <property type="project" value="InterPro"/>
</dbReference>
<dbReference type="GO" id="GO:0051539">
    <property type="term" value="F:4 iron, 4 sulfur cluster binding"/>
    <property type="evidence" value="ECO:0007669"/>
    <property type="project" value="UniProtKB-KW"/>
</dbReference>
<dbReference type="RefSeq" id="WP_098503104.1">
    <property type="nucleotide sequence ID" value="NZ_PDJQ01000001.1"/>
</dbReference>
<evidence type="ECO:0000256" key="5">
    <source>
        <dbReference type="ARBA" id="ARBA00022737"/>
    </source>
</evidence>
<keyword evidence="9" id="KW-0520">NAD</keyword>
<sequence length="453" mass="49096">MKGILKGLGVTFSTFLRKPVTIEYPDERKVLPVRQRSFPVLTWDFDHDEPFCTGCNVCVRNCPVDCMTAVMKDNPKYAEGTSNRRKIVDKFWIDYARCMRCNICVEVCPFEAIVMDNTWAGHEHSVYDRRDLHMDIDELTKVARSGQLVHPFRPQDNIEALERKAKGEEPPPPSFVGGRPEDRQRQLERIARGEPAAIQEREPEKPKAAASAAAAGAAAAAAGEAEVLSESKIRAKRMRAEREAKAYLDRGEPVPQEILDRIEYYKNLKPGQPAAAPGAAAGTGAAAGEVLSGTNPDGTMRFPPGIGIGPKGDPNSYEKVRARRMRAERQFKELTEKGEPIPEELAKTLYELGSDLAPGGSIWQTLAAQGGGAAAAAPAAGSAAGAAKGAAWTPPPGVGTGPKGDPNSFEKVRARRMRAERRAREALAKGEPIPEDVIQTIKELGGTLPEGVE</sequence>
<keyword evidence="5" id="KW-0677">Repeat</keyword>
<dbReference type="SUPFAM" id="SSF54862">
    <property type="entry name" value="4Fe-4S ferredoxins"/>
    <property type="match status" value="1"/>
</dbReference>
<keyword evidence="1" id="KW-1003">Cell membrane</keyword>
<evidence type="ECO:0000256" key="10">
    <source>
        <dbReference type="ARBA" id="ARBA00023075"/>
    </source>
</evidence>
<feature type="region of interest" description="Disordered" evidence="12">
    <location>
        <begin position="163"/>
        <end position="183"/>
    </location>
</feature>
<dbReference type="InterPro" id="IPR017896">
    <property type="entry name" value="4Fe4S_Fe-S-bd"/>
</dbReference>
<evidence type="ECO:0000256" key="3">
    <source>
        <dbReference type="ARBA" id="ARBA00022719"/>
    </source>
</evidence>
<dbReference type="Pfam" id="PF12838">
    <property type="entry name" value="Fer4_7"/>
    <property type="match status" value="1"/>
</dbReference>
<feature type="domain" description="4Fe-4S ferredoxin-type" evidence="13">
    <location>
        <begin position="89"/>
        <end position="118"/>
    </location>
</feature>
<keyword evidence="7" id="KW-0408">Iron</keyword>
<dbReference type="GO" id="GO:0046872">
    <property type="term" value="F:metal ion binding"/>
    <property type="evidence" value="ECO:0007669"/>
    <property type="project" value="UniProtKB-KW"/>
</dbReference>
<dbReference type="Proteomes" id="UP000223071">
    <property type="component" value="Unassembled WGS sequence"/>
</dbReference>
<keyword evidence="6" id="KW-1278">Translocase</keyword>
<evidence type="ECO:0000256" key="12">
    <source>
        <dbReference type="SAM" id="MobiDB-lite"/>
    </source>
</evidence>
<protein>
    <submittedName>
        <fullName evidence="14">Formate hydrogenlyase subunit 6/NADH:ubiquinone oxidoreductase subunit I</fullName>
    </submittedName>
</protein>
<keyword evidence="2" id="KW-0004">4Fe-4S</keyword>
<dbReference type="PANTHER" id="PTHR10849:SF24">
    <property type="entry name" value="NADH-QUINONE OXIDOREDUCTASE SUBUNIT I 2"/>
    <property type="match status" value="1"/>
</dbReference>
<evidence type="ECO:0000256" key="1">
    <source>
        <dbReference type="ARBA" id="ARBA00022475"/>
    </source>
</evidence>
<gene>
    <name evidence="14" type="ORF">A9A59_0861</name>
</gene>
<accession>A0A2A9HFS8</accession>
<feature type="domain" description="4Fe-4S ferredoxin-type" evidence="13">
    <location>
        <begin position="43"/>
        <end position="72"/>
    </location>
</feature>
<dbReference type="Gene3D" id="3.30.70.3270">
    <property type="match status" value="1"/>
</dbReference>
<keyword evidence="8" id="KW-0411">Iron-sulfur</keyword>
<dbReference type="PROSITE" id="PS51379">
    <property type="entry name" value="4FE4S_FER_2"/>
    <property type="match status" value="2"/>
</dbReference>
<evidence type="ECO:0000259" key="13">
    <source>
        <dbReference type="PROSITE" id="PS51379"/>
    </source>
</evidence>
<keyword evidence="3" id="KW-0874">Quinone</keyword>
<reference evidence="14 15" key="1">
    <citation type="submission" date="2017-09" db="EMBL/GenBank/DDBJ databases">
        <title>Sequencing the genomes of two abundant thermophiles in Great Basin hot springs: Thermocrinis jamiesonii and novel Chloroflexi Thermoflexus hugenholtzii.</title>
        <authorList>
            <person name="Hedlund B."/>
        </authorList>
    </citation>
    <scope>NUCLEOTIDE SEQUENCE [LARGE SCALE GENOMIC DNA]</scope>
    <source>
        <strain evidence="14 15">G233</strain>
    </source>
</reference>
<dbReference type="EMBL" id="PDJQ01000001">
    <property type="protein sequence ID" value="PFG73659.1"/>
    <property type="molecule type" value="Genomic_DNA"/>
</dbReference>
<comment type="caution">
    <text evidence="14">The sequence shown here is derived from an EMBL/GenBank/DDBJ whole genome shotgun (WGS) entry which is preliminary data.</text>
</comment>
<dbReference type="GO" id="GO:0016020">
    <property type="term" value="C:membrane"/>
    <property type="evidence" value="ECO:0007669"/>
    <property type="project" value="InterPro"/>
</dbReference>
<evidence type="ECO:0000256" key="7">
    <source>
        <dbReference type="ARBA" id="ARBA00023004"/>
    </source>
</evidence>
<dbReference type="GO" id="GO:0016829">
    <property type="term" value="F:lyase activity"/>
    <property type="evidence" value="ECO:0007669"/>
    <property type="project" value="UniProtKB-KW"/>
</dbReference>
<dbReference type="PANTHER" id="PTHR10849">
    <property type="entry name" value="NADH DEHYDROGENASE UBIQUINONE IRON-SULFUR PROTEIN 8, MITOCHONDRIAL"/>
    <property type="match status" value="1"/>
</dbReference>
<proteinExistence type="predicted"/>
<evidence type="ECO:0000256" key="2">
    <source>
        <dbReference type="ARBA" id="ARBA00022485"/>
    </source>
</evidence>
<evidence type="ECO:0000256" key="6">
    <source>
        <dbReference type="ARBA" id="ARBA00022967"/>
    </source>
</evidence>
<organism evidence="14 15">
    <name type="scientific">Tepidiforma thermophila (strain KCTC 52669 / CGMCC 1.13589 / G233)</name>
    <dbReference type="NCBI Taxonomy" id="2761530"/>
    <lineage>
        <taxon>Bacteria</taxon>
        <taxon>Bacillati</taxon>
        <taxon>Chloroflexota</taxon>
        <taxon>Tepidiformia</taxon>
        <taxon>Tepidiformales</taxon>
        <taxon>Tepidiformaceae</taxon>
        <taxon>Tepidiforma</taxon>
    </lineage>
</organism>
<dbReference type="AlphaFoldDB" id="A0A2A9HFS8"/>
<dbReference type="InterPro" id="IPR017900">
    <property type="entry name" value="4Fe4S_Fe_S_CS"/>
</dbReference>
<keyword evidence="4" id="KW-0479">Metal-binding</keyword>
<evidence type="ECO:0000256" key="8">
    <source>
        <dbReference type="ARBA" id="ARBA00023014"/>
    </source>
</evidence>
<evidence type="ECO:0000313" key="14">
    <source>
        <dbReference type="EMBL" id="PFG73659.1"/>
    </source>
</evidence>
<dbReference type="PROSITE" id="PS00198">
    <property type="entry name" value="4FE4S_FER_1"/>
    <property type="match status" value="1"/>
</dbReference>
<keyword evidence="10 14" id="KW-0830">Ubiquinone</keyword>
<evidence type="ECO:0000256" key="4">
    <source>
        <dbReference type="ARBA" id="ARBA00022723"/>
    </source>
</evidence>
<keyword evidence="15" id="KW-1185">Reference proteome</keyword>
<evidence type="ECO:0000313" key="15">
    <source>
        <dbReference type="Proteomes" id="UP000223071"/>
    </source>
</evidence>
<keyword evidence="14" id="KW-0456">Lyase</keyword>
<feature type="region of interest" description="Disordered" evidence="12">
    <location>
        <begin position="193"/>
        <end position="212"/>
    </location>
</feature>
<dbReference type="InterPro" id="IPR010226">
    <property type="entry name" value="NADH_quinone_OxRdtase_chainI"/>
</dbReference>
<feature type="region of interest" description="Disordered" evidence="12">
    <location>
        <begin position="387"/>
        <end position="431"/>
    </location>
</feature>
<evidence type="ECO:0000256" key="11">
    <source>
        <dbReference type="ARBA" id="ARBA00023136"/>
    </source>
</evidence>
<keyword evidence="11" id="KW-0472">Membrane</keyword>
<name>A0A2A9HFS8_TEPT2</name>